<gene>
    <name evidence="1" type="ORF">SDC9_166294</name>
</gene>
<organism evidence="1">
    <name type="scientific">bioreactor metagenome</name>
    <dbReference type="NCBI Taxonomy" id="1076179"/>
    <lineage>
        <taxon>unclassified sequences</taxon>
        <taxon>metagenomes</taxon>
        <taxon>ecological metagenomes</taxon>
    </lineage>
</organism>
<evidence type="ECO:0000313" key="1">
    <source>
        <dbReference type="EMBL" id="MPN18929.1"/>
    </source>
</evidence>
<name>A0A645FZ70_9ZZZZ</name>
<reference evidence="1" key="1">
    <citation type="submission" date="2019-08" db="EMBL/GenBank/DDBJ databases">
        <authorList>
            <person name="Kucharzyk K."/>
            <person name="Murdoch R.W."/>
            <person name="Higgins S."/>
            <person name="Loffler F."/>
        </authorList>
    </citation>
    <scope>NUCLEOTIDE SEQUENCE</scope>
</reference>
<comment type="caution">
    <text evidence="1">The sequence shown here is derived from an EMBL/GenBank/DDBJ whole genome shotgun (WGS) entry which is preliminary data.</text>
</comment>
<dbReference type="EMBL" id="VSSQ01066375">
    <property type="protein sequence ID" value="MPN18929.1"/>
    <property type="molecule type" value="Genomic_DNA"/>
</dbReference>
<sequence length="49" mass="5032">MAIATPIAGSPAFLAIGKNNAPIRATAGDGQKNHESIIITKPITQYATP</sequence>
<dbReference type="AlphaFoldDB" id="A0A645FZ70"/>
<accession>A0A645FZ70</accession>
<proteinExistence type="predicted"/>
<protein>
    <submittedName>
        <fullName evidence="1">Uncharacterized protein</fullName>
    </submittedName>
</protein>